<dbReference type="EMBL" id="CP119903">
    <property type="protein sequence ID" value="WFD23505.1"/>
    <property type="molecule type" value="Genomic_DNA"/>
</dbReference>
<dbReference type="Proteomes" id="UP001214415">
    <property type="component" value="Chromosome 4"/>
</dbReference>
<protein>
    <submittedName>
        <fullName evidence="2">Uncharacterized protein</fullName>
    </submittedName>
</protein>
<name>A0AAF0EDB5_9BASI</name>
<accession>A0AAF0EDB5</accession>
<feature type="region of interest" description="Disordered" evidence="1">
    <location>
        <begin position="1"/>
        <end position="24"/>
    </location>
</feature>
<evidence type="ECO:0000313" key="2">
    <source>
        <dbReference type="EMBL" id="WFD23505.1"/>
    </source>
</evidence>
<reference evidence="2" key="1">
    <citation type="submission" date="2023-03" db="EMBL/GenBank/DDBJ databases">
        <title>Mating type loci evolution in Malassezia.</title>
        <authorList>
            <person name="Coelho M.A."/>
        </authorList>
    </citation>
    <scope>NUCLEOTIDE SEQUENCE</scope>
    <source>
        <strain evidence="2">CBS 12830</strain>
    </source>
</reference>
<keyword evidence="3" id="KW-1185">Reference proteome</keyword>
<evidence type="ECO:0000313" key="3">
    <source>
        <dbReference type="Proteomes" id="UP001214415"/>
    </source>
</evidence>
<gene>
    <name evidence="2" type="ORF">MEQU1_002196</name>
</gene>
<organism evidence="2 3">
    <name type="scientific">Malassezia equina</name>
    <dbReference type="NCBI Taxonomy" id="1381935"/>
    <lineage>
        <taxon>Eukaryota</taxon>
        <taxon>Fungi</taxon>
        <taxon>Dikarya</taxon>
        <taxon>Basidiomycota</taxon>
        <taxon>Ustilaginomycotina</taxon>
        <taxon>Malasseziomycetes</taxon>
        <taxon>Malasseziales</taxon>
        <taxon>Malasseziaceae</taxon>
        <taxon>Malassezia</taxon>
    </lineage>
</organism>
<dbReference type="AlphaFoldDB" id="A0AAF0EDB5"/>
<sequence length="85" mass="9285">MSTDDGAAASAPLALPDATTASTTQAEQLDVQASNTLKFDKLGPIVTLSRVPNWQDMTDIEKERTVRILSKRNQQRMAQLRGDQA</sequence>
<dbReference type="PANTHER" id="PTHR39474:SF1">
    <property type="entry name" value="FUNGAL SPECIFIC TRANSCRIPTION FACTOR"/>
    <property type="match status" value="1"/>
</dbReference>
<proteinExistence type="predicted"/>
<dbReference type="PANTHER" id="PTHR39474">
    <property type="entry name" value="UNNAMED PRODUCT"/>
    <property type="match status" value="1"/>
</dbReference>
<evidence type="ECO:0000256" key="1">
    <source>
        <dbReference type="SAM" id="MobiDB-lite"/>
    </source>
</evidence>